<keyword evidence="3" id="KW-1185">Reference proteome</keyword>
<dbReference type="Proteomes" id="UP000588068">
    <property type="component" value="Unassembled WGS sequence"/>
</dbReference>
<keyword evidence="1" id="KW-0472">Membrane</keyword>
<name>A0A841HT31_9GAMM</name>
<comment type="caution">
    <text evidence="2">The sequence shown here is derived from an EMBL/GenBank/DDBJ whole genome shotgun (WGS) entry which is preliminary data.</text>
</comment>
<keyword evidence="1" id="KW-0812">Transmembrane</keyword>
<keyword evidence="1" id="KW-1133">Transmembrane helix</keyword>
<dbReference type="EMBL" id="JACHHZ010000006">
    <property type="protein sequence ID" value="MBB6096036.1"/>
    <property type="molecule type" value="Genomic_DNA"/>
</dbReference>
<feature type="transmembrane region" description="Helical" evidence="1">
    <location>
        <begin position="119"/>
        <end position="139"/>
    </location>
</feature>
<proteinExistence type="predicted"/>
<dbReference type="AlphaFoldDB" id="A0A841HT31"/>
<organism evidence="2 3">
    <name type="scientific">Povalibacter uvarum</name>
    <dbReference type="NCBI Taxonomy" id="732238"/>
    <lineage>
        <taxon>Bacteria</taxon>
        <taxon>Pseudomonadati</taxon>
        <taxon>Pseudomonadota</taxon>
        <taxon>Gammaproteobacteria</taxon>
        <taxon>Steroidobacterales</taxon>
        <taxon>Steroidobacteraceae</taxon>
        <taxon>Povalibacter</taxon>
    </lineage>
</organism>
<feature type="transmembrane region" description="Helical" evidence="1">
    <location>
        <begin position="160"/>
        <end position="184"/>
    </location>
</feature>
<feature type="transmembrane region" description="Helical" evidence="1">
    <location>
        <begin position="79"/>
        <end position="99"/>
    </location>
</feature>
<sequence>MEAQEIIDAFRRQVAQLEAKGMTQVQVVALAAYLDALQKDAANSNEHRKREHEGLLAQYAAANEQSIEMFRAVLETGKTGLQTLLVINGGAVIALMGVMSNLATRSGGDLLARYLALPLLQFGIGVLCGAVGFAFRYFSQACYAAADEGEKNRYTTWGDWLRYTAIAVGISGYVLFGFALVNAYHGVLWSFTR</sequence>
<evidence type="ECO:0000256" key="1">
    <source>
        <dbReference type="SAM" id="Phobius"/>
    </source>
</evidence>
<gene>
    <name evidence="2" type="ORF">HNQ60_004927</name>
</gene>
<accession>A0A841HT31</accession>
<dbReference type="RefSeq" id="WP_184335414.1">
    <property type="nucleotide sequence ID" value="NZ_JACHHZ010000006.1"/>
</dbReference>
<protein>
    <submittedName>
        <fullName evidence="2">Uncharacterized protein</fullName>
    </submittedName>
</protein>
<reference evidence="2 3" key="1">
    <citation type="submission" date="2020-08" db="EMBL/GenBank/DDBJ databases">
        <title>Genomic Encyclopedia of Type Strains, Phase IV (KMG-IV): sequencing the most valuable type-strain genomes for metagenomic binning, comparative biology and taxonomic classification.</title>
        <authorList>
            <person name="Goeker M."/>
        </authorList>
    </citation>
    <scope>NUCLEOTIDE SEQUENCE [LARGE SCALE GENOMIC DNA]</scope>
    <source>
        <strain evidence="2 3">DSM 26723</strain>
    </source>
</reference>
<evidence type="ECO:0000313" key="2">
    <source>
        <dbReference type="EMBL" id="MBB6096036.1"/>
    </source>
</evidence>
<evidence type="ECO:0000313" key="3">
    <source>
        <dbReference type="Proteomes" id="UP000588068"/>
    </source>
</evidence>